<sequence>MRSDRPSSILNTTLLLHRIVPSFIIPTTPASVIKPKCLAPAVTMFSLSLILSFLLIHVWPTMPVSVHSACPFIPAVHAFHTGPVNSTGLRSHALFLSVATAESETELTERQWAIVFA</sequence>
<proteinExistence type="predicted"/>
<name>A0A448WCU1_9PLAT</name>
<evidence type="ECO:0000256" key="1">
    <source>
        <dbReference type="SAM" id="Phobius"/>
    </source>
</evidence>
<reference evidence="2" key="1">
    <citation type="submission" date="2018-11" db="EMBL/GenBank/DDBJ databases">
        <authorList>
            <consortium name="Pathogen Informatics"/>
        </authorList>
    </citation>
    <scope>NUCLEOTIDE SEQUENCE</scope>
</reference>
<evidence type="ECO:0000313" key="2">
    <source>
        <dbReference type="EMBL" id="VEL08709.1"/>
    </source>
</evidence>
<keyword evidence="1" id="KW-1133">Transmembrane helix</keyword>
<feature type="transmembrane region" description="Helical" evidence="1">
    <location>
        <begin position="37"/>
        <end position="59"/>
    </location>
</feature>
<dbReference type="AlphaFoldDB" id="A0A448WCU1"/>
<keyword evidence="3" id="KW-1185">Reference proteome</keyword>
<keyword evidence="1" id="KW-0472">Membrane</keyword>
<organism evidence="2 3">
    <name type="scientific">Protopolystoma xenopodis</name>
    <dbReference type="NCBI Taxonomy" id="117903"/>
    <lineage>
        <taxon>Eukaryota</taxon>
        <taxon>Metazoa</taxon>
        <taxon>Spiralia</taxon>
        <taxon>Lophotrochozoa</taxon>
        <taxon>Platyhelminthes</taxon>
        <taxon>Monogenea</taxon>
        <taxon>Polyopisthocotylea</taxon>
        <taxon>Polystomatidea</taxon>
        <taxon>Polystomatidae</taxon>
        <taxon>Protopolystoma</taxon>
    </lineage>
</organism>
<keyword evidence="1" id="KW-0812">Transmembrane</keyword>
<evidence type="ECO:0000313" key="3">
    <source>
        <dbReference type="Proteomes" id="UP000784294"/>
    </source>
</evidence>
<protein>
    <submittedName>
        <fullName evidence="2">Uncharacterized protein</fullName>
    </submittedName>
</protein>
<accession>A0A448WCU1</accession>
<dbReference type="Proteomes" id="UP000784294">
    <property type="component" value="Unassembled WGS sequence"/>
</dbReference>
<dbReference type="EMBL" id="CAAALY010004561">
    <property type="protein sequence ID" value="VEL08709.1"/>
    <property type="molecule type" value="Genomic_DNA"/>
</dbReference>
<gene>
    <name evidence="2" type="ORF">PXEA_LOCUS2149</name>
</gene>
<comment type="caution">
    <text evidence="2">The sequence shown here is derived from an EMBL/GenBank/DDBJ whole genome shotgun (WGS) entry which is preliminary data.</text>
</comment>